<dbReference type="GO" id="GO:0005634">
    <property type="term" value="C:nucleus"/>
    <property type="evidence" value="ECO:0007669"/>
    <property type="project" value="UniProtKB-SubCell"/>
</dbReference>
<comment type="subcellular location">
    <subcellularLocation>
        <location evidence="1">Nucleus</location>
    </subcellularLocation>
</comment>
<evidence type="ECO:0000256" key="4">
    <source>
        <dbReference type="ARBA" id="ARBA00022833"/>
    </source>
</evidence>
<accession>A0A0K9Q2D4</accession>
<feature type="domain" description="C2H2-type" evidence="9">
    <location>
        <begin position="39"/>
        <end position="66"/>
    </location>
</feature>
<evidence type="ECO:0000256" key="6">
    <source>
        <dbReference type="ARBA" id="ARBA00023163"/>
    </source>
</evidence>
<dbReference type="InterPro" id="IPR013087">
    <property type="entry name" value="Znf_C2H2_type"/>
</dbReference>
<evidence type="ECO:0000256" key="8">
    <source>
        <dbReference type="PROSITE-ProRule" id="PRU00042"/>
    </source>
</evidence>
<gene>
    <name evidence="10" type="ORF">ZOSMA_116G00860</name>
</gene>
<reference evidence="11" key="1">
    <citation type="journal article" date="2016" name="Nature">
        <title>The genome of the seagrass Zostera marina reveals angiosperm adaptation to the sea.</title>
        <authorList>
            <person name="Olsen J.L."/>
            <person name="Rouze P."/>
            <person name="Verhelst B."/>
            <person name="Lin Y.-C."/>
            <person name="Bayer T."/>
            <person name="Collen J."/>
            <person name="Dattolo E."/>
            <person name="De Paoli E."/>
            <person name="Dittami S."/>
            <person name="Maumus F."/>
            <person name="Michel G."/>
            <person name="Kersting A."/>
            <person name="Lauritano C."/>
            <person name="Lohaus R."/>
            <person name="Toepel M."/>
            <person name="Tonon T."/>
            <person name="Vanneste K."/>
            <person name="Amirebrahimi M."/>
            <person name="Brakel J."/>
            <person name="Bostroem C."/>
            <person name="Chovatia M."/>
            <person name="Grimwood J."/>
            <person name="Jenkins J.W."/>
            <person name="Jueterbock A."/>
            <person name="Mraz A."/>
            <person name="Stam W.T."/>
            <person name="Tice H."/>
            <person name="Bornberg-Bauer E."/>
            <person name="Green P.J."/>
            <person name="Pearson G.A."/>
            <person name="Procaccini G."/>
            <person name="Duarte C.M."/>
            <person name="Schmutz J."/>
            <person name="Reusch T.B.H."/>
            <person name="Van de Peer Y."/>
        </authorList>
    </citation>
    <scope>NUCLEOTIDE SEQUENCE [LARGE SCALE GENOMIC DNA]</scope>
    <source>
        <strain evidence="11">cv. Finnish</strain>
    </source>
</reference>
<dbReference type="EMBL" id="LFYR01000182">
    <property type="protein sequence ID" value="KMZ75359.1"/>
    <property type="molecule type" value="Genomic_DNA"/>
</dbReference>
<evidence type="ECO:0000256" key="1">
    <source>
        <dbReference type="ARBA" id="ARBA00004123"/>
    </source>
</evidence>
<keyword evidence="11" id="KW-1185">Reference proteome</keyword>
<dbReference type="OrthoDB" id="780709at2759"/>
<evidence type="ECO:0000313" key="11">
    <source>
        <dbReference type="Proteomes" id="UP000036987"/>
    </source>
</evidence>
<evidence type="ECO:0000256" key="5">
    <source>
        <dbReference type="ARBA" id="ARBA00023015"/>
    </source>
</evidence>
<dbReference type="SUPFAM" id="SSF57667">
    <property type="entry name" value="beta-beta-alpha zinc fingers"/>
    <property type="match status" value="1"/>
</dbReference>
<dbReference type="PROSITE" id="PS50157">
    <property type="entry name" value="ZINC_FINGER_C2H2_2"/>
    <property type="match status" value="1"/>
</dbReference>
<evidence type="ECO:0000259" key="9">
    <source>
        <dbReference type="PROSITE" id="PS50157"/>
    </source>
</evidence>
<dbReference type="GO" id="GO:0008270">
    <property type="term" value="F:zinc ion binding"/>
    <property type="evidence" value="ECO:0007669"/>
    <property type="project" value="UniProtKB-KW"/>
</dbReference>
<proteinExistence type="predicted"/>
<organism evidence="10 11">
    <name type="scientific">Zostera marina</name>
    <name type="common">Eelgrass</name>
    <dbReference type="NCBI Taxonomy" id="29655"/>
    <lineage>
        <taxon>Eukaryota</taxon>
        <taxon>Viridiplantae</taxon>
        <taxon>Streptophyta</taxon>
        <taxon>Embryophyta</taxon>
        <taxon>Tracheophyta</taxon>
        <taxon>Spermatophyta</taxon>
        <taxon>Magnoliopsida</taxon>
        <taxon>Liliopsida</taxon>
        <taxon>Zosteraceae</taxon>
        <taxon>Zostera</taxon>
    </lineage>
</organism>
<dbReference type="PROSITE" id="PS00028">
    <property type="entry name" value="ZINC_FINGER_C2H2_1"/>
    <property type="match status" value="1"/>
</dbReference>
<name>A0A0K9Q2D4_ZOSMR</name>
<keyword evidence="2" id="KW-0479">Metal-binding</keyword>
<comment type="caution">
    <text evidence="10">The sequence shown here is derived from an EMBL/GenBank/DDBJ whole genome shotgun (WGS) entry which is preliminary data.</text>
</comment>
<dbReference type="Proteomes" id="UP000036987">
    <property type="component" value="Unassembled WGS sequence"/>
</dbReference>
<dbReference type="AlphaFoldDB" id="A0A0K9Q2D4"/>
<evidence type="ECO:0000313" key="10">
    <source>
        <dbReference type="EMBL" id="KMZ75359.1"/>
    </source>
</evidence>
<dbReference type="PANTHER" id="PTHR45801:SF117">
    <property type="entry name" value="OS07G0417400 PROTEIN"/>
    <property type="match status" value="1"/>
</dbReference>
<keyword evidence="7" id="KW-0539">Nucleus</keyword>
<dbReference type="InterPro" id="IPR036236">
    <property type="entry name" value="Znf_C2H2_sf"/>
</dbReference>
<dbReference type="PANTHER" id="PTHR45801">
    <property type="entry name" value="OS07G0101800 PROTEIN"/>
    <property type="match status" value="1"/>
</dbReference>
<keyword evidence="5" id="KW-0805">Transcription regulation</keyword>
<evidence type="ECO:0000256" key="7">
    <source>
        <dbReference type="ARBA" id="ARBA00023242"/>
    </source>
</evidence>
<protein>
    <recommendedName>
        <fullName evidence="9">C2H2-type domain-containing protein</fullName>
    </recommendedName>
</protein>
<keyword evidence="3 8" id="KW-0863">Zinc-finger</keyword>
<sequence>MQCNPHYLRKRTPLLPSSLAMDQPDGGDMSYVDGRIRSYDCVFCKRGFTNAQALGGHMNIHRRHRAQRRDVNVGALPSLDTQLPVDHRADDEFLHPSSTGYSNNHYLYSGASTSSSAASFNEHHRLRSFFPSYNYKASSGNSSMKEKKRHGKDVVESEKMPELIRWGKDLELCFDLKKHTVVEVEDKDEEDNELNLDLTL</sequence>
<dbReference type="Gene3D" id="3.30.160.60">
    <property type="entry name" value="Classic Zinc Finger"/>
    <property type="match status" value="1"/>
</dbReference>
<keyword evidence="6" id="KW-0804">Transcription</keyword>
<dbReference type="InterPro" id="IPR052426">
    <property type="entry name" value="Plant_dev_regulator"/>
</dbReference>
<evidence type="ECO:0000256" key="2">
    <source>
        <dbReference type="ARBA" id="ARBA00022723"/>
    </source>
</evidence>
<keyword evidence="4" id="KW-0862">Zinc</keyword>
<evidence type="ECO:0000256" key="3">
    <source>
        <dbReference type="ARBA" id="ARBA00022771"/>
    </source>
</evidence>